<keyword evidence="7" id="KW-1185">Reference proteome</keyword>
<comment type="subcellular location">
    <subcellularLocation>
        <location evidence="2">Bacterial flagellum basal body</location>
    </subcellularLocation>
</comment>
<feature type="domain" description="Flagellar hook protein FlgE/F/G-like D1" evidence="5">
    <location>
        <begin position="122"/>
        <end position="179"/>
    </location>
</feature>
<keyword evidence="6" id="KW-0966">Cell projection</keyword>
<dbReference type="SUPFAM" id="SSF117143">
    <property type="entry name" value="Flagellar hook protein flgE"/>
    <property type="match status" value="1"/>
</dbReference>
<proteinExistence type="inferred from homology"/>
<feature type="domain" description="Flagellar basal body rod protein N-terminal" evidence="3">
    <location>
        <begin position="5"/>
        <end position="35"/>
    </location>
</feature>
<dbReference type="PANTHER" id="PTHR30435:SF19">
    <property type="entry name" value="FLAGELLAR BASAL-BODY ROD PROTEIN FLGG"/>
    <property type="match status" value="1"/>
</dbReference>
<dbReference type="NCBIfam" id="TIGR03506">
    <property type="entry name" value="FlgEFG_subfam"/>
    <property type="match status" value="1"/>
</dbReference>
<keyword evidence="6" id="KW-0282">Flagellum</keyword>
<protein>
    <submittedName>
        <fullName evidence="6">Flagellar basal-body rod protein FlgG</fullName>
    </submittedName>
</protein>
<dbReference type="Pfam" id="PF06429">
    <property type="entry name" value="Flg_bbr_C"/>
    <property type="match status" value="1"/>
</dbReference>
<comment type="similarity">
    <text evidence="1 2">Belongs to the flagella basal body rod proteins family.</text>
</comment>
<dbReference type="InterPro" id="IPR053967">
    <property type="entry name" value="LlgE_F_G-like_D1"/>
</dbReference>
<evidence type="ECO:0000256" key="1">
    <source>
        <dbReference type="ARBA" id="ARBA00009677"/>
    </source>
</evidence>
<dbReference type="InterPro" id="IPR019776">
    <property type="entry name" value="Flagellar_basal_body_rod_CS"/>
</dbReference>
<keyword evidence="6" id="KW-0969">Cilium</keyword>
<dbReference type="InterPro" id="IPR010930">
    <property type="entry name" value="Flg_bb/hook_C_dom"/>
</dbReference>
<dbReference type="InterPro" id="IPR020013">
    <property type="entry name" value="Flagellar_FlgE/F/G"/>
</dbReference>
<evidence type="ECO:0000313" key="6">
    <source>
        <dbReference type="EMBL" id="CEG24342.1"/>
    </source>
</evidence>
<evidence type="ECO:0000259" key="4">
    <source>
        <dbReference type="Pfam" id="PF06429"/>
    </source>
</evidence>
<dbReference type="AlphaFoldDB" id="A0A098ERB3"/>
<feature type="domain" description="Flagellar basal-body/hook protein C-terminal" evidence="4">
    <location>
        <begin position="235"/>
        <end position="279"/>
    </location>
</feature>
<keyword evidence="2" id="KW-0975">Bacterial flagellum</keyword>
<dbReference type="PANTHER" id="PTHR30435">
    <property type="entry name" value="FLAGELLAR PROTEIN"/>
    <property type="match status" value="1"/>
</dbReference>
<dbReference type="Pfam" id="PF00460">
    <property type="entry name" value="Flg_bb_rod"/>
    <property type="match status" value="1"/>
</dbReference>
<reference evidence="6 7" key="1">
    <citation type="submission" date="2014-09" db="EMBL/GenBank/DDBJ databases">
        <authorList>
            <person name="Urmite Genomes Urmite Genomes"/>
        </authorList>
    </citation>
    <scope>NUCLEOTIDE SEQUENCE [LARGE SCALE GENOMIC DNA]</scope>
    <source>
        <strain evidence="6 7">ES2</strain>
    </source>
</reference>
<dbReference type="Proteomes" id="UP000043699">
    <property type="component" value="Unassembled WGS sequence"/>
</dbReference>
<evidence type="ECO:0000313" key="7">
    <source>
        <dbReference type="Proteomes" id="UP000043699"/>
    </source>
</evidence>
<dbReference type="OrthoDB" id="9800375at2"/>
<dbReference type="STRING" id="1499687.BN1080_03365"/>
<dbReference type="PROSITE" id="PS00588">
    <property type="entry name" value="FLAGELLA_BB_ROD"/>
    <property type="match status" value="1"/>
</dbReference>
<sequence length="284" mass="30778">MFRGLYTATSGMLAHNRQQQILTNNLANANTPGFKQDQTVLRAFPEQLIQAMEAGKVSANGVKSPSVLTPIGQMNTGVYAQEGIPSFVQGALKDTGNNTDFSLMDEGLPVNPETQQKGSLVFAVQGDNGQVRYTKNGQFSVGTDGFLKTANGNNVLGQNLQPIPVGSTDFTVADNGQITLANGDVTNSLWIGYTENPQQFVKEGHDLFRWEGAPNAAPQNVETVALLNNSGSFVKQGFIEQSNVDLTQTMTEMMATYRGFETNQKVLQAYDRSMEKAVNEIGRV</sequence>
<gene>
    <name evidence="6" type="primary">flgG_2</name>
    <name evidence="6" type="ORF">BN1080_03365</name>
</gene>
<accession>A0A098ERB3</accession>
<name>A0A098ERB3_9BACL</name>
<dbReference type="RefSeq" id="WP_052653906.1">
    <property type="nucleotide sequence ID" value="NZ_CCXS01000001.1"/>
</dbReference>
<dbReference type="GO" id="GO:0071978">
    <property type="term" value="P:bacterial-type flagellum-dependent swarming motility"/>
    <property type="evidence" value="ECO:0007669"/>
    <property type="project" value="TreeGrafter"/>
</dbReference>
<dbReference type="EMBL" id="CCXS01000001">
    <property type="protein sequence ID" value="CEG24342.1"/>
    <property type="molecule type" value="Genomic_DNA"/>
</dbReference>
<dbReference type="InterPro" id="IPR037925">
    <property type="entry name" value="FlgE/F/G-like"/>
</dbReference>
<evidence type="ECO:0000259" key="5">
    <source>
        <dbReference type="Pfam" id="PF22692"/>
    </source>
</evidence>
<dbReference type="Pfam" id="PF22692">
    <property type="entry name" value="LlgE_F_G_D1"/>
    <property type="match status" value="1"/>
</dbReference>
<evidence type="ECO:0000259" key="3">
    <source>
        <dbReference type="Pfam" id="PF00460"/>
    </source>
</evidence>
<dbReference type="GO" id="GO:0009425">
    <property type="term" value="C:bacterial-type flagellum basal body"/>
    <property type="evidence" value="ECO:0007669"/>
    <property type="project" value="UniProtKB-SubCell"/>
</dbReference>
<evidence type="ECO:0000256" key="2">
    <source>
        <dbReference type="RuleBase" id="RU362116"/>
    </source>
</evidence>
<dbReference type="InterPro" id="IPR001444">
    <property type="entry name" value="Flag_bb_rod_N"/>
</dbReference>
<organism evidence="6 7">
    <name type="scientific">Planococcus massiliensis</name>
    <dbReference type="NCBI Taxonomy" id="1499687"/>
    <lineage>
        <taxon>Bacteria</taxon>
        <taxon>Bacillati</taxon>
        <taxon>Bacillota</taxon>
        <taxon>Bacilli</taxon>
        <taxon>Bacillales</taxon>
        <taxon>Caryophanaceae</taxon>
        <taxon>Planococcus</taxon>
    </lineage>
</organism>